<gene>
    <name evidence="2" type="ORF">GRF29_154g1455380</name>
</gene>
<dbReference type="EMBL" id="WVTA01000013">
    <property type="protein sequence ID" value="KAK3202988.1"/>
    <property type="molecule type" value="Genomic_DNA"/>
</dbReference>
<comment type="caution">
    <text evidence="2">The sequence shown here is derived from an EMBL/GenBank/DDBJ whole genome shotgun (WGS) entry which is preliminary data.</text>
</comment>
<sequence>MRPHSTWSLWLLSAGTTVGADIQEPLKAPIDPLKYKAACPDYKNYAMRQHPPYSQGPLELPSQRPSKYCRTFESPLVEKVIEDMNDKLVDKDLAKIFENAFPNTLDTTVRWHADGTVKQKQGKRSWDPDAWKGPQSFIVTGDINAEWLRDSTNQLAQYQSLAKKDKEIHKLILGAINTQSEYVIGSPYCNAFQPPPPSGLNPTSQGDGDTVHPAYENSFVFECKYELDSLAHFLKLANDFHNSTASTEFVNARYLLALDTLLEVLEAQSQPTFDDNARYHRNQYTFQRQTNIGTETLNLGGVGNPLANGTGLVRSAFRPSDDATILGFFIPANAMISVELQRTAAILRKAGKKPLAATLQTWGEKIRAGVWDHGVVQHKLFGKVFAFEVDGFGSSILMDDANLPSLLALPLLGFTDSTNEVYQNTRKMILQKKGNPYFLSGSDFSGIGGPHVGVQHAWPMSVLVQAMTSESDEEIKRCLESVKNVSRNGLIHESVNVENWSDYTRSWFAWANSVFAQTILDLAGRKPHLLFGEGAEAYKM</sequence>
<dbReference type="Pfam" id="PF06824">
    <property type="entry name" value="Glyco_hydro_125"/>
    <property type="match status" value="1"/>
</dbReference>
<organism evidence="2 3">
    <name type="scientific">Pseudopithomyces chartarum</name>
    <dbReference type="NCBI Taxonomy" id="1892770"/>
    <lineage>
        <taxon>Eukaryota</taxon>
        <taxon>Fungi</taxon>
        <taxon>Dikarya</taxon>
        <taxon>Ascomycota</taxon>
        <taxon>Pezizomycotina</taxon>
        <taxon>Dothideomycetes</taxon>
        <taxon>Pleosporomycetidae</taxon>
        <taxon>Pleosporales</taxon>
        <taxon>Massarineae</taxon>
        <taxon>Didymosphaeriaceae</taxon>
        <taxon>Pseudopithomyces</taxon>
    </lineage>
</organism>
<evidence type="ECO:0008006" key="4">
    <source>
        <dbReference type="Google" id="ProtNLM"/>
    </source>
</evidence>
<dbReference type="PIRSF" id="PIRSF028846">
    <property type="entry name" value="UCP028846"/>
    <property type="match status" value="1"/>
</dbReference>
<dbReference type="Gene3D" id="1.50.10.10">
    <property type="match status" value="1"/>
</dbReference>
<dbReference type="Proteomes" id="UP001280581">
    <property type="component" value="Unassembled WGS sequence"/>
</dbReference>
<dbReference type="SMART" id="SM01149">
    <property type="entry name" value="DUF1237"/>
    <property type="match status" value="1"/>
</dbReference>
<dbReference type="AlphaFoldDB" id="A0AAN6RGB3"/>
<proteinExistence type="predicted"/>
<dbReference type="InterPro" id="IPR008313">
    <property type="entry name" value="GH125"/>
</dbReference>
<dbReference type="GO" id="GO:0005975">
    <property type="term" value="P:carbohydrate metabolic process"/>
    <property type="evidence" value="ECO:0007669"/>
    <property type="project" value="InterPro"/>
</dbReference>
<dbReference type="SUPFAM" id="SSF48208">
    <property type="entry name" value="Six-hairpin glycosidases"/>
    <property type="match status" value="1"/>
</dbReference>
<keyword evidence="1" id="KW-0732">Signal</keyword>
<dbReference type="PANTHER" id="PTHR31047:SF0">
    <property type="entry name" value="MEIOTICALLY UP-REGULATED GENE 157 PROTEIN"/>
    <property type="match status" value="1"/>
</dbReference>
<protein>
    <recommendedName>
        <fullName evidence="4">Glycoside hydrolase family 125 protein</fullName>
    </recommendedName>
</protein>
<dbReference type="InterPro" id="IPR012341">
    <property type="entry name" value="6hp_glycosidase-like_sf"/>
</dbReference>
<evidence type="ECO:0000313" key="2">
    <source>
        <dbReference type="EMBL" id="KAK3202988.1"/>
    </source>
</evidence>
<feature type="chain" id="PRO_5042971654" description="Glycoside hydrolase family 125 protein" evidence="1">
    <location>
        <begin position="20"/>
        <end position="540"/>
    </location>
</feature>
<reference evidence="2 3" key="1">
    <citation type="submission" date="2021-02" db="EMBL/GenBank/DDBJ databases">
        <title>Genome assembly of Pseudopithomyces chartarum.</title>
        <authorList>
            <person name="Jauregui R."/>
            <person name="Singh J."/>
            <person name="Voisey C."/>
        </authorList>
    </citation>
    <scope>NUCLEOTIDE SEQUENCE [LARGE SCALE GENOMIC DNA]</scope>
    <source>
        <strain evidence="2 3">AGR01</strain>
    </source>
</reference>
<name>A0AAN6RGB3_9PLEO</name>
<dbReference type="GO" id="GO:0003824">
    <property type="term" value="F:catalytic activity"/>
    <property type="evidence" value="ECO:0007669"/>
    <property type="project" value="UniProtKB-ARBA"/>
</dbReference>
<feature type="signal peptide" evidence="1">
    <location>
        <begin position="1"/>
        <end position="19"/>
    </location>
</feature>
<dbReference type="PANTHER" id="PTHR31047">
    <property type="entry name" value="MEIOTICALLY UP-REGULATED GENE 157 PROTEIN"/>
    <property type="match status" value="1"/>
</dbReference>
<evidence type="ECO:0000313" key="3">
    <source>
        <dbReference type="Proteomes" id="UP001280581"/>
    </source>
</evidence>
<keyword evidence="3" id="KW-1185">Reference proteome</keyword>
<evidence type="ECO:0000256" key="1">
    <source>
        <dbReference type="SAM" id="SignalP"/>
    </source>
</evidence>
<dbReference type="InterPro" id="IPR008928">
    <property type="entry name" value="6-hairpin_glycosidase_sf"/>
</dbReference>
<accession>A0AAN6RGB3</accession>